<feature type="transmembrane region" description="Helical" evidence="1">
    <location>
        <begin position="137"/>
        <end position="163"/>
    </location>
</feature>
<feature type="transmembrane region" description="Helical" evidence="1">
    <location>
        <begin position="103"/>
        <end position="125"/>
    </location>
</feature>
<evidence type="ECO:0000313" key="3">
    <source>
        <dbReference type="WBParaSite" id="MBELARI_LOCUS18071"/>
    </source>
</evidence>
<organism evidence="2 3">
    <name type="scientific">Mesorhabditis belari</name>
    <dbReference type="NCBI Taxonomy" id="2138241"/>
    <lineage>
        <taxon>Eukaryota</taxon>
        <taxon>Metazoa</taxon>
        <taxon>Ecdysozoa</taxon>
        <taxon>Nematoda</taxon>
        <taxon>Chromadorea</taxon>
        <taxon>Rhabditida</taxon>
        <taxon>Rhabditina</taxon>
        <taxon>Rhabditomorpha</taxon>
        <taxon>Rhabditoidea</taxon>
        <taxon>Rhabditidae</taxon>
        <taxon>Mesorhabditinae</taxon>
        <taxon>Mesorhabditis</taxon>
    </lineage>
</organism>
<keyword evidence="1" id="KW-0472">Membrane</keyword>
<protein>
    <submittedName>
        <fullName evidence="3">Uncharacterized protein</fullName>
    </submittedName>
</protein>
<keyword evidence="1" id="KW-1133">Transmembrane helix</keyword>
<reference evidence="3" key="1">
    <citation type="submission" date="2024-02" db="UniProtKB">
        <authorList>
            <consortium name="WormBaseParasite"/>
        </authorList>
    </citation>
    <scope>IDENTIFICATION</scope>
</reference>
<proteinExistence type="predicted"/>
<keyword evidence="1" id="KW-0812">Transmembrane</keyword>
<accession>A0AAF3EWY0</accession>
<evidence type="ECO:0000256" key="1">
    <source>
        <dbReference type="SAM" id="Phobius"/>
    </source>
</evidence>
<dbReference type="AlphaFoldDB" id="A0AAF3EWY0"/>
<sequence>MSDWLWHPNLDVRQRPDEEDYKVFPCSCCSAFRLYKILTIIVGIIWGLAFVGMLILFLSGKHWMDILLSSGLNPIELILVVIDLIFSIQAIRTMRPIFAQLLFPIYIILDAFSITKRVIFMVYAIRGDIKTNLGDGGVYGSIFGLVLTVIGVIWSFYLLYTFYKYLRDVKLHKEQAQSSEISGEAAAINQKETV</sequence>
<evidence type="ECO:0000313" key="2">
    <source>
        <dbReference type="Proteomes" id="UP000887575"/>
    </source>
</evidence>
<name>A0AAF3EWY0_9BILA</name>
<feature type="transmembrane region" description="Helical" evidence="1">
    <location>
        <begin position="71"/>
        <end position="91"/>
    </location>
</feature>
<feature type="transmembrane region" description="Helical" evidence="1">
    <location>
        <begin position="37"/>
        <end position="59"/>
    </location>
</feature>
<dbReference type="Proteomes" id="UP000887575">
    <property type="component" value="Unassembled WGS sequence"/>
</dbReference>
<dbReference type="WBParaSite" id="MBELARI_LOCUS18071">
    <property type="protein sequence ID" value="MBELARI_LOCUS18071"/>
    <property type="gene ID" value="MBELARI_LOCUS18071"/>
</dbReference>
<keyword evidence="2" id="KW-1185">Reference proteome</keyword>